<organism evidence="4 5">
    <name type="scientific">Lophiostoma macrostomum CBS 122681</name>
    <dbReference type="NCBI Taxonomy" id="1314788"/>
    <lineage>
        <taxon>Eukaryota</taxon>
        <taxon>Fungi</taxon>
        <taxon>Dikarya</taxon>
        <taxon>Ascomycota</taxon>
        <taxon>Pezizomycotina</taxon>
        <taxon>Dothideomycetes</taxon>
        <taxon>Pleosporomycetidae</taxon>
        <taxon>Pleosporales</taxon>
        <taxon>Lophiostomataceae</taxon>
        <taxon>Lophiostoma</taxon>
    </lineage>
</organism>
<dbReference type="PANTHER" id="PTHR15481:SF0">
    <property type="entry name" value="LD23870P-RELATED"/>
    <property type="match status" value="1"/>
</dbReference>
<dbReference type="GO" id="GO:0000398">
    <property type="term" value="P:mRNA splicing, via spliceosome"/>
    <property type="evidence" value="ECO:0007669"/>
    <property type="project" value="TreeGrafter"/>
</dbReference>
<keyword evidence="5" id="KW-1185">Reference proteome</keyword>
<dbReference type="Proteomes" id="UP000799324">
    <property type="component" value="Unassembled WGS sequence"/>
</dbReference>
<dbReference type="OrthoDB" id="252020at2759"/>
<feature type="domain" description="RRM" evidence="3">
    <location>
        <begin position="1"/>
        <end position="63"/>
    </location>
</feature>
<evidence type="ECO:0000259" key="3">
    <source>
        <dbReference type="PROSITE" id="PS50102"/>
    </source>
</evidence>
<dbReference type="Pfam" id="PF00076">
    <property type="entry name" value="RRM_1"/>
    <property type="match status" value="1"/>
</dbReference>
<evidence type="ECO:0000313" key="4">
    <source>
        <dbReference type="EMBL" id="KAF2654500.1"/>
    </source>
</evidence>
<dbReference type="GO" id="GO:0005654">
    <property type="term" value="C:nucleoplasm"/>
    <property type="evidence" value="ECO:0007669"/>
    <property type="project" value="TreeGrafter"/>
</dbReference>
<dbReference type="SMART" id="SM00360">
    <property type="entry name" value="RRM"/>
    <property type="match status" value="1"/>
</dbReference>
<name>A0A6A6T404_9PLEO</name>
<feature type="non-terminal residue" evidence="4">
    <location>
        <position position="1"/>
    </location>
</feature>
<protein>
    <recommendedName>
        <fullName evidence="3">RRM domain-containing protein</fullName>
    </recommendedName>
</protein>
<dbReference type="PANTHER" id="PTHR15481">
    <property type="entry name" value="RIBONUCLEIC ACID BINDING PROTEIN S1"/>
    <property type="match status" value="1"/>
</dbReference>
<dbReference type="AlphaFoldDB" id="A0A6A6T404"/>
<dbReference type="SUPFAM" id="SSF54928">
    <property type="entry name" value="RNA-binding domain, RBD"/>
    <property type="match status" value="1"/>
</dbReference>
<evidence type="ECO:0000256" key="2">
    <source>
        <dbReference type="PROSITE-ProRule" id="PRU00176"/>
    </source>
</evidence>
<dbReference type="InterPro" id="IPR012677">
    <property type="entry name" value="Nucleotide-bd_a/b_plait_sf"/>
</dbReference>
<dbReference type="InterPro" id="IPR035979">
    <property type="entry name" value="RBD_domain_sf"/>
</dbReference>
<dbReference type="GO" id="GO:0003723">
    <property type="term" value="F:RNA binding"/>
    <property type="evidence" value="ECO:0007669"/>
    <property type="project" value="UniProtKB-UniRule"/>
</dbReference>
<dbReference type="GO" id="GO:0005737">
    <property type="term" value="C:cytoplasm"/>
    <property type="evidence" value="ECO:0007669"/>
    <property type="project" value="TreeGrafter"/>
</dbReference>
<sequence length="63" mass="7172">LREIFGNYGPIKELRLPMNPVFNTNRGTAYILFEEIEDAERAIAKMHEGQIDGEKINVSIVLP</sequence>
<accession>A0A6A6T404</accession>
<feature type="non-terminal residue" evidence="4">
    <location>
        <position position="63"/>
    </location>
</feature>
<evidence type="ECO:0000313" key="5">
    <source>
        <dbReference type="Proteomes" id="UP000799324"/>
    </source>
</evidence>
<dbReference type="EMBL" id="MU004363">
    <property type="protein sequence ID" value="KAF2654500.1"/>
    <property type="molecule type" value="Genomic_DNA"/>
</dbReference>
<keyword evidence="1 2" id="KW-0694">RNA-binding</keyword>
<dbReference type="Gene3D" id="3.30.70.330">
    <property type="match status" value="1"/>
</dbReference>
<dbReference type="InterPro" id="IPR000504">
    <property type="entry name" value="RRM_dom"/>
</dbReference>
<gene>
    <name evidence="4" type="ORF">K491DRAFT_569898</name>
</gene>
<dbReference type="GO" id="GO:0061574">
    <property type="term" value="C:ASAP complex"/>
    <property type="evidence" value="ECO:0007669"/>
    <property type="project" value="TreeGrafter"/>
</dbReference>
<reference evidence="4" key="1">
    <citation type="journal article" date="2020" name="Stud. Mycol.">
        <title>101 Dothideomycetes genomes: a test case for predicting lifestyles and emergence of pathogens.</title>
        <authorList>
            <person name="Haridas S."/>
            <person name="Albert R."/>
            <person name="Binder M."/>
            <person name="Bloem J."/>
            <person name="Labutti K."/>
            <person name="Salamov A."/>
            <person name="Andreopoulos B."/>
            <person name="Baker S."/>
            <person name="Barry K."/>
            <person name="Bills G."/>
            <person name="Bluhm B."/>
            <person name="Cannon C."/>
            <person name="Castanera R."/>
            <person name="Culley D."/>
            <person name="Daum C."/>
            <person name="Ezra D."/>
            <person name="Gonzalez J."/>
            <person name="Henrissat B."/>
            <person name="Kuo A."/>
            <person name="Liang C."/>
            <person name="Lipzen A."/>
            <person name="Lutzoni F."/>
            <person name="Magnuson J."/>
            <person name="Mondo S."/>
            <person name="Nolan M."/>
            <person name="Ohm R."/>
            <person name="Pangilinan J."/>
            <person name="Park H.-J."/>
            <person name="Ramirez L."/>
            <person name="Alfaro M."/>
            <person name="Sun H."/>
            <person name="Tritt A."/>
            <person name="Yoshinaga Y."/>
            <person name="Zwiers L.-H."/>
            <person name="Turgeon B."/>
            <person name="Goodwin S."/>
            <person name="Spatafora J."/>
            <person name="Crous P."/>
            <person name="Grigoriev I."/>
        </authorList>
    </citation>
    <scope>NUCLEOTIDE SEQUENCE</scope>
    <source>
        <strain evidence="4">CBS 122681</strain>
    </source>
</reference>
<proteinExistence type="predicted"/>
<dbReference type="PROSITE" id="PS50102">
    <property type="entry name" value="RRM"/>
    <property type="match status" value="1"/>
</dbReference>
<evidence type="ECO:0000256" key="1">
    <source>
        <dbReference type="ARBA" id="ARBA00022884"/>
    </source>
</evidence>